<protein>
    <recommendedName>
        <fullName evidence="1">THIF-type NAD/FAD binding fold domain-containing protein</fullName>
    </recommendedName>
</protein>
<dbReference type="AlphaFoldDB" id="A0AAW1PU88"/>
<dbReference type="GO" id="GO:0009536">
    <property type="term" value="C:plastid"/>
    <property type="evidence" value="ECO:0007669"/>
    <property type="project" value="TreeGrafter"/>
</dbReference>
<organism evidence="2 3">
    <name type="scientific">Symbiochloris irregularis</name>
    <dbReference type="NCBI Taxonomy" id="706552"/>
    <lineage>
        <taxon>Eukaryota</taxon>
        <taxon>Viridiplantae</taxon>
        <taxon>Chlorophyta</taxon>
        <taxon>core chlorophytes</taxon>
        <taxon>Trebouxiophyceae</taxon>
        <taxon>Trebouxiales</taxon>
        <taxon>Trebouxiaceae</taxon>
        <taxon>Symbiochloris</taxon>
    </lineage>
</organism>
<dbReference type="SUPFAM" id="SSF69572">
    <property type="entry name" value="Activating enzymes of the ubiquitin-like proteins"/>
    <property type="match status" value="1"/>
</dbReference>
<dbReference type="GO" id="GO:0008641">
    <property type="term" value="F:ubiquitin-like modifier activating enzyme activity"/>
    <property type="evidence" value="ECO:0007669"/>
    <property type="project" value="InterPro"/>
</dbReference>
<feature type="domain" description="THIF-type NAD/FAD binding fold" evidence="1">
    <location>
        <begin position="38"/>
        <end position="189"/>
    </location>
</feature>
<evidence type="ECO:0000259" key="1">
    <source>
        <dbReference type="Pfam" id="PF00899"/>
    </source>
</evidence>
<dbReference type="InterPro" id="IPR035985">
    <property type="entry name" value="Ubiquitin-activating_enz"/>
</dbReference>
<evidence type="ECO:0000313" key="3">
    <source>
        <dbReference type="Proteomes" id="UP001465755"/>
    </source>
</evidence>
<evidence type="ECO:0000313" key="2">
    <source>
        <dbReference type="EMBL" id="KAK9811940.1"/>
    </source>
</evidence>
<dbReference type="GO" id="GO:0061504">
    <property type="term" value="P:cyclic threonylcarbamoyladenosine biosynthetic process"/>
    <property type="evidence" value="ECO:0007669"/>
    <property type="project" value="TreeGrafter"/>
</dbReference>
<name>A0AAW1PU88_9CHLO</name>
<dbReference type="Pfam" id="PF00899">
    <property type="entry name" value="ThiF"/>
    <property type="match status" value="1"/>
</dbReference>
<dbReference type="EMBL" id="JALJOQ010000010">
    <property type="protein sequence ID" value="KAK9811940.1"/>
    <property type="molecule type" value="Genomic_DNA"/>
</dbReference>
<keyword evidence="3" id="KW-1185">Reference proteome</keyword>
<dbReference type="Proteomes" id="UP001465755">
    <property type="component" value="Unassembled WGS sequence"/>
</dbReference>
<comment type="caution">
    <text evidence="2">The sequence shown here is derived from an EMBL/GenBank/DDBJ whole genome shotgun (WGS) entry which is preliminary data.</text>
</comment>
<dbReference type="InterPro" id="IPR045886">
    <property type="entry name" value="ThiF/MoeB/HesA"/>
</dbReference>
<dbReference type="GO" id="GO:0061503">
    <property type="term" value="F:tRNA threonylcarbamoyladenosine dehydratase"/>
    <property type="evidence" value="ECO:0007669"/>
    <property type="project" value="TreeGrafter"/>
</dbReference>
<dbReference type="InterPro" id="IPR000594">
    <property type="entry name" value="ThiF_NAD_FAD-bd"/>
</dbReference>
<accession>A0AAW1PU88</accession>
<dbReference type="PANTHER" id="PTHR43267">
    <property type="entry name" value="TRNA THREONYLCARBAMOYLADENOSINE DEHYDRATASE"/>
    <property type="match status" value="1"/>
</dbReference>
<sequence length="205" mass="21760">MYKARSSAPPEKRAGVEQEQASAFADALEDEILREHFTRNIQFFGPESQDSVFKAFVAVIGLGGVGSHAACLLARSGVGKLRLIDFDQVSLSSLNRHAVATRADVGLSKPRCLKEHIARIVPEAKVDAQTAMFTADTADSMLGGGLDYVLDAIDNIDTKIALLAACKQRGIPVISAAGAGKATHPLPYASPFITIRSACQTRHAG</sequence>
<dbReference type="PANTHER" id="PTHR43267:SF2">
    <property type="entry name" value="TRNA THREONYLCARBAMOYLADENOSINE DEHYDRATASE 1-RELATED"/>
    <property type="match status" value="1"/>
</dbReference>
<proteinExistence type="predicted"/>
<gene>
    <name evidence="2" type="ORF">WJX73_001168</name>
</gene>
<dbReference type="Gene3D" id="3.40.50.720">
    <property type="entry name" value="NAD(P)-binding Rossmann-like Domain"/>
    <property type="match status" value="1"/>
</dbReference>
<reference evidence="2 3" key="1">
    <citation type="journal article" date="2024" name="Nat. Commun.">
        <title>Phylogenomics reveals the evolutionary origins of lichenization in chlorophyte algae.</title>
        <authorList>
            <person name="Puginier C."/>
            <person name="Libourel C."/>
            <person name="Otte J."/>
            <person name="Skaloud P."/>
            <person name="Haon M."/>
            <person name="Grisel S."/>
            <person name="Petersen M."/>
            <person name="Berrin J.G."/>
            <person name="Delaux P.M."/>
            <person name="Dal Grande F."/>
            <person name="Keller J."/>
        </authorList>
    </citation>
    <scope>NUCLEOTIDE SEQUENCE [LARGE SCALE GENOMIC DNA]</scope>
    <source>
        <strain evidence="2 3">SAG 2036</strain>
    </source>
</reference>